<dbReference type="SUPFAM" id="SSF53335">
    <property type="entry name" value="S-adenosyl-L-methionine-dependent methyltransferases"/>
    <property type="match status" value="1"/>
</dbReference>
<dbReference type="SMART" id="SM01296">
    <property type="entry name" value="N2227"/>
    <property type="match status" value="1"/>
</dbReference>
<dbReference type="EC" id="2.1.1.22" evidence="2"/>
<dbReference type="Pfam" id="PF07942">
    <property type="entry name" value="CARME"/>
    <property type="match status" value="1"/>
</dbReference>
<evidence type="ECO:0000256" key="5">
    <source>
        <dbReference type="ARBA" id="ARBA00022691"/>
    </source>
</evidence>
<dbReference type="PANTHER" id="PTHR12303">
    <property type="entry name" value="CARNOSINE N-METHYLTRANSFERASE"/>
    <property type="match status" value="1"/>
</dbReference>
<reference evidence="7 8" key="1">
    <citation type="journal article" date="2014" name="BMC Genomics">
        <title>Oil accumulation mechanisms of the oleaginous microalga Chlorella protothecoides revealed through its genome, transcriptomes, and proteomes.</title>
        <authorList>
            <person name="Gao C."/>
            <person name="Wang Y."/>
            <person name="Shen Y."/>
            <person name="Yan D."/>
            <person name="He X."/>
            <person name="Dai J."/>
            <person name="Wu Q."/>
        </authorList>
    </citation>
    <scope>NUCLEOTIDE SEQUENCE [LARGE SCALE GENOMIC DNA]</scope>
    <source>
        <strain evidence="7 8">0710</strain>
    </source>
</reference>
<dbReference type="InterPro" id="IPR012901">
    <property type="entry name" value="CARME"/>
</dbReference>
<dbReference type="RefSeq" id="XP_011395776.1">
    <property type="nucleotide sequence ID" value="XM_011397474.1"/>
</dbReference>
<name>A0A087SB06_AUXPR</name>
<dbReference type="Gene3D" id="3.40.50.150">
    <property type="entry name" value="Vaccinia Virus protein VP39"/>
    <property type="match status" value="1"/>
</dbReference>
<evidence type="ECO:0000256" key="1">
    <source>
        <dbReference type="ARBA" id="ARBA00010086"/>
    </source>
</evidence>
<dbReference type="PANTHER" id="PTHR12303:SF6">
    <property type="entry name" value="CARNOSINE N-METHYLTRANSFERASE"/>
    <property type="match status" value="1"/>
</dbReference>
<dbReference type="Proteomes" id="UP000028924">
    <property type="component" value="Unassembled WGS sequence"/>
</dbReference>
<gene>
    <name evidence="7" type="ORF">F751_6419</name>
    <name evidence="6" type="ORF">g.55950</name>
</gene>
<dbReference type="InterPro" id="IPR029063">
    <property type="entry name" value="SAM-dependent_MTases_sf"/>
</dbReference>
<organism evidence="7 8">
    <name type="scientific">Auxenochlorella protothecoides</name>
    <name type="common">Green microalga</name>
    <name type="synonym">Chlorella protothecoides</name>
    <dbReference type="NCBI Taxonomy" id="3075"/>
    <lineage>
        <taxon>Eukaryota</taxon>
        <taxon>Viridiplantae</taxon>
        <taxon>Chlorophyta</taxon>
        <taxon>core chlorophytes</taxon>
        <taxon>Trebouxiophyceae</taxon>
        <taxon>Chlorellales</taxon>
        <taxon>Chlorellaceae</taxon>
        <taxon>Auxenochlorella</taxon>
    </lineage>
</organism>
<evidence type="ECO:0000313" key="6">
    <source>
        <dbReference type="EMBL" id="JAT71205.1"/>
    </source>
</evidence>
<sequence length="377" mass="41694">MDPHDNEADTATLEREALGRIIHAFSEYKHTADLDLMIKGRDFSRLKQAHKDLLPHFHAHLRQASQGVQHNHIFLRSMLTQLLEEGPNSSPFLPGALSAAEEYAAGVNGRVLPQDVEKVRYVLKNLMRDWSEEGAAERAASYGRIMQEVESIASRQAPGQVPLSILVPGAGLGRLCADLCSMGHHVLGNEFSFYMLLASAYVLNHSARLHQWTVHPWLHSGCNHFTSASQLRGLAIPDVLPEDLTAPGELGMVAGDFVEVFARPEYQAVFDVVATCFFIDTAHNVIDYLETIVAVLKPGGSWVNLGPLLYHWAEPQEGPDEPNIELSLEEIEAVAGQLGLVMQRRDVVKAPFASNRQSMFESTYTCSFWTMTKGPGS</sequence>
<evidence type="ECO:0000256" key="2">
    <source>
        <dbReference type="ARBA" id="ARBA00012003"/>
    </source>
</evidence>
<dbReference type="AlphaFoldDB" id="A0A087SB06"/>
<keyword evidence="5" id="KW-0949">S-adenosyl-L-methionine</keyword>
<evidence type="ECO:0000313" key="7">
    <source>
        <dbReference type="EMBL" id="KFM22910.1"/>
    </source>
</evidence>
<dbReference type="EMBL" id="GDKF01007417">
    <property type="protein sequence ID" value="JAT71205.1"/>
    <property type="molecule type" value="Transcribed_RNA"/>
</dbReference>
<dbReference type="KEGG" id="apro:F751_6419"/>
<comment type="similarity">
    <text evidence="1">Belongs to the carnosine N-methyltransferase family.</text>
</comment>
<dbReference type="eggNOG" id="KOG2798">
    <property type="taxonomic scope" value="Eukaryota"/>
</dbReference>
<dbReference type="OrthoDB" id="978at2759"/>
<evidence type="ECO:0000256" key="3">
    <source>
        <dbReference type="ARBA" id="ARBA00022603"/>
    </source>
</evidence>
<evidence type="ECO:0000256" key="4">
    <source>
        <dbReference type="ARBA" id="ARBA00022679"/>
    </source>
</evidence>
<dbReference type="GO" id="GO:0032259">
    <property type="term" value="P:methylation"/>
    <property type="evidence" value="ECO:0007669"/>
    <property type="project" value="UniProtKB-KW"/>
</dbReference>
<keyword evidence="3" id="KW-0489">Methyltransferase</keyword>
<dbReference type="GO" id="GO:0030735">
    <property type="term" value="F:carnosine N-methyltransferase activity"/>
    <property type="evidence" value="ECO:0007669"/>
    <property type="project" value="UniProtKB-EC"/>
</dbReference>
<accession>A0A087SB06</accession>
<proteinExistence type="inferred from homology"/>
<keyword evidence="8" id="KW-1185">Reference proteome</keyword>
<keyword evidence="4" id="KW-0808">Transferase</keyword>
<evidence type="ECO:0000313" key="8">
    <source>
        <dbReference type="Proteomes" id="UP000028924"/>
    </source>
</evidence>
<dbReference type="GeneID" id="23617810"/>
<reference evidence="6" key="2">
    <citation type="submission" date="2015-08" db="EMBL/GenBank/DDBJ databases">
        <authorList>
            <person name="Babu N.S."/>
            <person name="Beckwith C.J."/>
            <person name="Beseler K.G."/>
            <person name="Brison A."/>
            <person name="Carone J.V."/>
            <person name="Caskin T.P."/>
            <person name="Diamond M."/>
            <person name="Durham M.E."/>
            <person name="Foxe J.M."/>
            <person name="Go M."/>
            <person name="Henderson B.A."/>
            <person name="Jones I.B."/>
            <person name="McGettigan J.A."/>
            <person name="Micheletti S.J."/>
            <person name="Nasrallah M.E."/>
            <person name="Ortiz D."/>
            <person name="Piller C.R."/>
            <person name="Privatt S.R."/>
            <person name="Schneider S.L."/>
            <person name="Sharp S."/>
            <person name="Smith T.C."/>
            <person name="Stanton J.D."/>
            <person name="Ullery H.E."/>
            <person name="Wilson R.J."/>
            <person name="Serrano M.G."/>
            <person name="Buck G."/>
            <person name="Lee V."/>
            <person name="Wang Y."/>
            <person name="Carvalho R."/>
            <person name="Voegtly L."/>
            <person name="Shi R."/>
            <person name="Duckworth R."/>
            <person name="Johnson A."/>
            <person name="Loviza R."/>
            <person name="Walstead R."/>
            <person name="Shah Z."/>
            <person name="Kiflezghi M."/>
            <person name="Wade K."/>
            <person name="Ball S.L."/>
            <person name="Bradley K.W."/>
            <person name="Asai D.J."/>
            <person name="Bowman C.A."/>
            <person name="Russell D.A."/>
            <person name="Pope W.H."/>
            <person name="Jacobs-Sera D."/>
            <person name="Hendrix R.W."/>
            <person name="Hatfull G.F."/>
        </authorList>
    </citation>
    <scope>NUCLEOTIDE SEQUENCE</scope>
</reference>
<dbReference type="EMBL" id="KL662084">
    <property type="protein sequence ID" value="KFM22910.1"/>
    <property type="molecule type" value="Genomic_DNA"/>
</dbReference>
<protein>
    <recommendedName>
        <fullName evidence="2">carnosine N-methyltransferase</fullName>
        <ecNumber evidence="2">2.1.1.22</ecNumber>
    </recommendedName>
</protein>